<feature type="domain" description="Mur ligase central" evidence="3">
    <location>
        <begin position="98"/>
        <end position="211"/>
    </location>
</feature>
<evidence type="ECO:0000256" key="1">
    <source>
        <dbReference type="ARBA" id="ARBA00007091"/>
    </source>
</evidence>
<dbReference type="SUPFAM" id="SSF51984">
    <property type="entry name" value="MurCD N-terminal domain"/>
    <property type="match status" value="1"/>
</dbReference>
<dbReference type="PROSITE" id="PS01220">
    <property type="entry name" value="PBP"/>
    <property type="match status" value="1"/>
</dbReference>
<name>A0AAF3EW40_9BILA</name>
<dbReference type="InterPro" id="IPR001858">
    <property type="entry name" value="Phosphatidylethanolamine-bd_CS"/>
</dbReference>
<sequence>MGSIALLARELGHKVTGADENSHPPMSTMLEAHGIEIISNYSVSQLTPRPDLVIVGKTRALARGNPIIEYIMNEKISFVSGPQWIYESILKDRWVIAVSGTHGKTSTTSMIVWIMEKAGLNPGYLIGGVPVGLPGSSRLSQESPYFVIEADEYGTAFFDERPKMLLYYPKTLIINNLEMDHGDFYETLKEIEIQFDNLVKMIPSNGLIVHPTGSAAIDRVISDGCWTRRETTGGNGNPMPAGLKAFTSEGVVADVIPVPPKCVLDVSYNSGAKTDFGNELTPTQVKDKPTVTWESEANALYTLILTDPDAPSRANPAIRECMHWVVVNIPGSHVDQGDEAAEYIGSGAPEGTGLHRYVFLLYKQNGKVDAGFKIRKNSAEGRKNWSAAAFAEKHHLSLVAGNFYQAQYDDYVPILHKQLSGQ</sequence>
<dbReference type="InterPro" id="IPR036565">
    <property type="entry name" value="Mur-like_cat_sf"/>
</dbReference>
<dbReference type="SUPFAM" id="SSF53623">
    <property type="entry name" value="MurD-like peptide ligases, catalytic domain"/>
    <property type="match status" value="1"/>
</dbReference>
<keyword evidence="4" id="KW-1185">Reference proteome</keyword>
<dbReference type="Gene3D" id="3.40.1190.10">
    <property type="entry name" value="Mur-like, catalytic domain"/>
    <property type="match status" value="1"/>
</dbReference>
<dbReference type="GO" id="GO:0005524">
    <property type="term" value="F:ATP binding"/>
    <property type="evidence" value="ECO:0007669"/>
    <property type="project" value="InterPro"/>
</dbReference>
<dbReference type="InterPro" id="IPR013221">
    <property type="entry name" value="Mur_ligase_cen"/>
</dbReference>
<dbReference type="PANTHER" id="PTHR43445">
    <property type="entry name" value="UDP-N-ACETYLMURAMATE--L-ALANINE LIGASE-RELATED"/>
    <property type="match status" value="1"/>
</dbReference>
<dbReference type="InterPro" id="IPR035810">
    <property type="entry name" value="PEBP_euk"/>
</dbReference>
<dbReference type="SUPFAM" id="SSF49777">
    <property type="entry name" value="PEBP-like"/>
    <property type="match status" value="1"/>
</dbReference>
<dbReference type="WBParaSite" id="MBELARI_LOCUS18411">
    <property type="protein sequence ID" value="MBELARI_LOCUS18411"/>
    <property type="gene ID" value="MBELARI_LOCUS18411"/>
</dbReference>
<accession>A0AAF3EW40</accession>
<evidence type="ECO:0000313" key="5">
    <source>
        <dbReference type="WBParaSite" id="MBELARI_LOCUS18411"/>
    </source>
</evidence>
<evidence type="ECO:0000313" key="4">
    <source>
        <dbReference type="Proteomes" id="UP000887575"/>
    </source>
</evidence>
<dbReference type="GO" id="GO:0016881">
    <property type="term" value="F:acid-amino acid ligase activity"/>
    <property type="evidence" value="ECO:0007669"/>
    <property type="project" value="InterPro"/>
</dbReference>
<feature type="domain" description="Mur ligase N-terminal catalytic" evidence="2">
    <location>
        <begin position="1"/>
        <end position="87"/>
    </location>
</feature>
<dbReference type="Gene3D" id="3.90.280.10">
    <property type="entry name" value="PEBP-like"/>
    <property type="match status" value="1"/>
</dbReference>
<comment type="similarity">
    <text evidence="1">Belongs to the phosphatidylethanolamine-binding protein family.</text>
</comment>
<dbReference type="Gene3D" id="3.40.50.720">
    <property type="entry name" value="NAD(P)-binding Rossmann-like Domain"/>
    <property type="match status" value="1"/>
</dbReference>
<reference evidence="5" key="1">
    <citation type="submission" date="2024-02" db="UniProtKB">
        <authorList>
            <consortium name="WormBaseParasite"/>
        </authorList>
    </citation>
    <scope>IDENTIFICATION</scope>
</reference>
<dbReference type="InterPro" id="IPR000713">
    <property type="entry name" value="Mur_ligase_N"/>
</dbReference>
<dbReference type="Proteomes" id="UP000887575">
    <property type="component" value="Unassembled WGS sequence"/>
</dbReference>
<dbReference type="AlphaFoldDB" id="A0AAF3EW40"/>
<dbReference type="Pfam" id="PF01225">
    <property type="entry name" value="Mur_ligase"/>
    <property type="match status" value="1"/>
</dbReference>
<dbReference type="Pfam" id="PF08245">
    <property type="entry name" value="Mur_ligase_M"/>
    <property type="match status" value="1"/>
</dbReference>
<evidence type="ECO:0000259" key="2">
    <source>
        <dbReference type="Pfam" id="PF01225"/>
    </source>
</evidence>
<dbReference type="InterPro" id="IPR050061">
    <property type="entry name" value="MurCDEF_pg_biosynth"/>
</dbReference>
<dbReference type="Pfam" id="PF01161">
    <property type="entry name" value="PBP"/>
    <property type="match status" value="1"/>
</dbReference>
<dbReference type="PANTHER" id="PTHR43445:SF5">
    <property type="entry name" value="UDP-N-ACETYLMURAMATE--L-ALANYL-GAMMA-D-GLUTAMYL-MESO-2,6-DIAMINOHEPTANDIOATE LIGASE"/>
    <property type="match status" value="1"/>
</dbReference>
<protein>
    <submittedName>
        <fullName evidence="5">Uncharacterized protein</fullName>
    </submittedName>
</protein>
<dbReference type="InterPro" id="IPR008914">
    <property type="entry name" value="PEBP"/>
</dbReference>
<proteinExistence type="inferred from homology"/>
<organism evidence="4 5">
    <name type="scientific">Mesorhabditis belari</name>
    <dbReference type="NCBI Taxonomy" id="2138241"/>
    <lineage>
        <taxon>Eukaryota</taxon>
        <taxon>Metazoa</taxon>
        <taxon>Ecdysozoa</taxon>
        <taxon>Nematoda</taxon>
        <taxon>Chromadorea</taxon>
        <taxon>Rhabditida</taxon>
        <taxon>Rhabditina</taxon>
        <taxon>Rhabditomorpha</taxon>
        <taxon>Rhabditoidea</taxon>
        <taxon>Rhabditidae</taxon>
        <taxon>Mesorhabditinae</taxon>
        <taxon>Mesorhabditis</taxon>
    </lineage>
</organism>
<dbReference type="CDD" id="cd00866">
    <property type="entry name" value="PEBP_euk"/>
    <property type="match status" value="1"/>
</dbReference>
<evidence type="ECO:0000259" key="3">
    <source>
        <dbReference type="Pfam" id="PF08245"/>
    </source>
</evidence>
<dbReference type="InterPro" id="IPR036610">
    <property type="entry name" value="PEBP-like_sf"/>
</dbReference>